<proteinExistence type="inferred from homology"/>
<evidence type="ECO:0000256" key="2">
    <source>
        <dbReference type="ARBA" id="ARBA00022485"/>
    </source>
</evidence>
<keyword evidence="6 8" id="KW-0408">Iron</keyword>
<reference evidence="11 12" key="1">
    <citation type="journal article" date="2018" name="Aquat. Microb. Ecol.">
        <title>Gammaproteobacterial methanotrophs dominate.</title>
        <authorList>
            <person name="Rissanen A.J."/>
            <person name="Saarenheimo J."/>
            <person name="Tiirola M."/>
            <person name="Peura S."/>
            <person name="Aalto S.L."/>
            <person name="Karvinen A."/>
            <person name="Nykanen H."/>
        </authorList>
    </citation>
    <scope>NUCLEOTIDE SEQUENCE [LARGE SCALE GENOMIC DNA]</scope>
    <source>
        <strain evidence="11">AMbin10</strain>
    </source>
</reference>
<dbReference type="GO" id="GO:0022900">
    <property type="term" value="P:electron transport chain"/>
    <property type="evidence" value="ECO:0007669"/>
    <property type="project" value="UniProtKB-UniRule"/>
</dbReference>
<keyword evidence="8" id="KW-1003">Cell membrane</keyword>
<evidence type="ECO:0000256" key="6">
    <source>
        <dbReference type="ARBA" id="ARBA00023004"/>
    </source>
</evidence>
<protein>
    <recommendedName>
        <fullName evidence="8">Ion-translocating oxidoreductase complex subunit C</fullName>
        <ecNumber evidence="8">7.-.-.-</ecNumber>
    </recommendedName>
    <alternativeName>
        <fullName evidence="8">Rnf electron transport complex subunit C</fullName>
    </alternativeName>
</protein>
<evidence type="ECO:0000259" key="10">
    <source>
        <dbReference type="PROSITE" id="PS51379"/>
    </source>
</evidence>
<keyword evidence="7 8" id="KW-0411">Iron-sulfur</keyword>
<feature type="binding site" evidence="8">
    <location>
        <position position="446"/>
    </location>
    <ligand>
        <name>[4Fe-4S] cluster</name>
        <dbReference type="ChEBI" id="CHEBI:49883"/>
        <label>1</label>
    </ligand>
</feature>
<dbReference type="Proteomes" id="UP000249396">
    <property type="component" value="Unassembled WGS sequence"/>
</dbReference>
<keyword evidence="3 8" id="KW-0479">Metal-binding</keyword>
<comment type="caution">
    <text evidence="11">The sequence shown here is derived from an EMBL/GenBank/DDBJ whole genome shotgun (WGS) entry which is preliminary data.</text>
</comment>
<dbReference type="EMBL" id="QJPH01000564">
    <property type="protein sequence ID" value="PZN70104.1"/>
    <property type="molecule type" value="Genomic_DNA"/>
</dbReference>
<dbReference type="PROSITE" id="PS00198">
    <property type="entry name" value="4FE4S_FER_1"/>
    <property type="match status" value="1"/>
</dbReference>
<evidence type="ECO:0000256" key="1">
    <source>
        <dbReference type="ARBA" id="ARBA00022448"/>
    </source>
</evidence>
<evidence type="ECO:0000256" key="9">
    <source>
        <dbReference type="SAM" id="Coils"/>
    </source>
</evidence>
<dbReference type="NCBIfam" id="NF003454">
    <property type="entry name" value="PRK05035.1"/>
    <property type="match status" value="1"/>
</dbReference>
<evidence type="ECO:0000256" key="8">
    <source>
        <dbReference type="HAMAP-Rule" id="MF_00461"/>
    </source>
</evidence>
<dbReference type="GO" id="GO:0046872">
    <property type="term" value="F:metal ion binding"/>
    <property type="evidence" value="ECO:0007669"/>
    <property type="project" value="UniProtKB-KW"/>
</dbReference>
<dbReference type="InterPro" id="IPR011538">
    <property type="entry name" value="Nuo51_FMN-bd"/>
</dbReference>
<dbReference type="GO" id="GO:0051539">
    <property type="term" value="F:4 iron, 4 sulfur cluster binding"/>
    <property type="evidence" value="ECO:0007669"/>
    <property type="project" value="UniProtKB-KW"/>
</dbReference>
<comment type="subunit">
    <text evidence="8">The complex is composed of six subunits: RnfA, RnfB, RnfC, RnfD, RnfE and RnfG.</text>
</comment>
<dbReference type="HAMAP" id="MF_00461">
    <property type="entry name" value="RsxC_RnfC"/>
    <property type="match status" value="1"/>
</dbReference>
<feature type="binding site" evidence="8">
    <location>
        <position position="400"/>
    </location>
    <ligand>
        <name>[4Fe-4S] cluster</name>
        <dbReference type="ChEBI" id="CHEBI:49883"/>
        <label>1</label>
    </ligand>
</feature>
<keyword evidence="8" id="KW-1278">Translocase</keyword>
<dbReference type="Pfam" id="PF01512">
    <property type="entry name" value="Complex1_51K"/>
    <property type="match status" value="1"/>
</dbReference>
<dbReference type="GO" id="GO:0005886">
    <property type="term" value="C:plasma membrane"/>
    <property type="evidence" value="ECO:0007669"/>
    <property type="project" value="UniProtKB-SubCell"/>
</dbReference>
<feature type="coiled-coil region" evidence="9">
    <location>
        <begin position="466"/>
        <end position="500"/>
    </location>
</feature>
<comment type="cofactor">
    <cofactor evidence="8">
        <name>[4Fe-4S] cluster</name>
        <dbReference type="ChEBI" id="CHEBI:49883"/>
    </cofactor>
    <text evidence="8">Binds 2 [4Fe-4S] clusters per subunit.</text>
</comment>
<sequence length="515" mass="55338">MAFFDIHALWTGNLVEKLDIHALLNSNRQPKIRGGVHPEQRKEATADHPIDTGFPLPSMLYLALQQHVGKPAEPIVNVGDRVLKGQLLAVSQGMVSAPIHAPTSGIVADIMDYPSAHPSTLPTPTLLLEPDGEERWIDLPEKIDPFNLAPEEISIRVGAAGIVGLGGAAFPSAVKLNLGRRTKIQTLLINGGECEPYLTCDDRLMRERARTIVDGILIMLHGLECRRAMVGIEDNKPEAYSAMSAAAAELSDGKVEVISVPSFYPMGWDKQLIGYLTGKEVPADGRATDVGVLMHNVGTAYAVQQAIRHGKPLISRIVTVSGGAVGTPRNIEAPIGTSLADLLAHCDYRPEDTVRYVMGGPMMGDALPHPNVPLVKGACGILALSQEEVSATDAKSCIRCSRCVTVCPVGLLPLEMMARIRAGQLESALKFGLKDCISCGSCSYVCPSEIPLVHYFKYANGELLTRDQANHKAEQTKRLAEEKLARIAKQKQEAAAAAAQRKAAGKKPKITEQAA</sequence>
<keyword evidence="4 8" id="KW-0677">Repeat</keyword>
<comment type="function">
    <text evidence="8">Part of a membrane-bound complex that couples electron transfer with translocation of ions across the membrane.</text>
</comment>
<comment type="subcellular location">
    <subcellularLocation>
        <location evidence="8">Cell inner membrane</location>
        <topology evidence="8">Peripheral membrane protein</topology>
    </subcellularLocation>
</comment>
<dbReference type="Pfam" id="PF12838">
    <property type="entry name" value="Fer4_7"/>
    <property type="match status" value="1"/>
</dbReference>
<comment type="similarity">
    <text evidence="8">Belongs to the 4Fe4S bacterial-type ferredoxin family. RnfC subfamily.</text>
</comment>
<dbReference type="PANTHER" id="PTHR43034">
    <property type="entry name" value="ION-TRANSLOCATING OXIDOREDUCTASE COMPLEX SUBUNIT C"/>
    <property type="match status" value="1"/>
</dbReference>
<dbReference type="EC" id="7.-.-.-" evidence="8"/>
<dbReference type="InterPro" id="IPR037225">
    <property type="entry name" value="Nuo51_FMN-bd_sf"/>
</dbReference>
<dbReference type="SUPFAM" id="SSF142019">
    <property type="entry name" value="Nqo1 FMN-binding domain-like"/>
    <property type="match status" value="1"/>
</dbReference>
<dbReference type="Pfam" id="PF13375">
    <property type="entry name" value="RnfC_N"/>
    <property type="match status" value="1"/>
</dbReference>
<evidence type="ECO:0000313" key="11">
    <source>
        <dbReference type="EMBL" id="PZN70104.1"/>
    </source>
</evidence>
<feature type="domain" description="4Fe-4S ferredoxin-type" evidence="10">
    <location>
        <begin position="427"/>
        <end position="456"/>
    </location>
</feature>
<dbReference type="Gene3D" id="3.40.50.11540">
    <property type="entry name" value="NADH-ubiquinone oxidoreductase 51kDa subunit"/>
    <property type="match status" value="1"/>
</dbReference>
<keyword evidence="8" id="KW-0997">Cell inner membrane</keyword>
<feature type="binding site" evidence="8">
    <location>
        <position position="397"/>
    </location>
    <ligand>
        <name>[4Fe-4S] cluster</name>
        <dbReference type="ChEBI" id="CHEBI:49883"/>
        <label>1</label>
    </ligand>
</feature>
<feature type="domain" description="4Fe-4S ferredoxin-type" evidence="10">
    <location>
        <begin position="388"/>
        <end position="417"/>
    </location>
</feature>
<gene>
    <name evidence="8" type="primary">rnfC</name>
    <name evidence="11" type="ORF">DM484_28845</name>
</gene>
<dbReference type="PANTHER" id="PTHR43034:SF2">
    <property type="entry name" value="ION-TRANSLOCATING OXIDOREDUCTASE COMPLEX SUBUNIT C"/>
    <property type="match status" value="1"/>
</dbReference>
<keyword evidence="5 8" id="KW-0249">Electron transport</keyword>
<dbReference type="InterPro" id="IPR017900">
    <property type="entry name" value="4Fe4S_Fe_S_CS"/>
</dbReference>
<feature type="binding site" evidence="8">
    <location>
        <position position="436"/>
    </location>
    <ligand>
        <name>[4Fe-4S] cluster</name>
        <dbReference type="ChEBI" id="CHEBI:49883"/>
        <label>2</label>
    </ligand>
</feature>
<name>A0A2W4S8C5_9GAMM</name>
<feature type="binding site" evidence="8">
    <location>
        <position position="442"/>
    </location>
    <ligand>
        <name>[4Fe-4S] cluster</name>
        <dbReference type="ChEBI" id="CHEBI:49883"/>
        <label>2</label>
    </ligand>
</feature>
<dbReference type="NCBIfam" id="TIGR01945">
    <property type="entry name" value="rnfC"/>
    <property type="match status" value="1"/>
</dbReference>
<evidence type="ECO:0000256" key="5">
    <source>
        <dbReference type="ARBA" id="ARBA00022982"/>
    </source>
</evidence>
<dbReference type="Gene3D" id="3.30.70.20">
    <property type="match status" value="1"/>
</dbReference>
<dbReference type="InterPro" id="IPR010208">
    <property type="entry name" value="Ion_transpt_RnfC/RsxC"/>
</dbReference>
<feature type="binding site" evidence="8">
    <location>
        <position position="439"/>
    </location>
    <ligand>
        <name>[4Fe-4S] cluster</name>
        <dbReference type="ChEBI" id="CHEBI:49883"/>
        <label>2</label>
    </ligand>
</feature>
<evidence type="ECO:0000256" key="4">
    <source>
        <dbReference type="ARBA" id="ARBA00022737"/>
    </source>
</evidence>
<accession>A0A2W4S8C5</accession>
<dbReference type="Pfam" id="PF10531">
    <property type="entry name" value="SLBB"/>
    <property type="match status" value="1"/>
</dbReference>
<dbReference type="SUPFAM" id="SSF46548">
    <property type="entry name" value="alpha-helical ferredoxin"/>
    <property type="match status" value="1"/>
</dbReference>
<dbReference type="AlphaFoldDB" id="A0A2W4S8C5"/>
<keyword evidence="2 8" id="KW-0004">4Fe-4S</keyword>
<dbReference type="InterPro" id="IPR026902">
    <property type="entry name" value="RnfC_N"/>
</dbReference>
<evidence type="ECO:0000256" key="3">
    <source>
        <dbReference type="ARBA" id="ARBA00022723"/>
    </source>
</evidence>
<feature type="binding site" evidence="8">
    <location>
        <position position="403"/>
    </location>
    <ligand>
        <name>[4Fe-4S] cluster</name>
        <dbReference type="ChEBI" id="CHEBI:49883"/>
        <label>1</label>
    </ligand>
</feature>
<keyword evidence="1 8" id="KW-0813">Transport</keyword>
<dbReference type="InterPro" id="IPR017896">
    <property type="entry name" value="4Fe4S_Fe-S-bd"/>
</dbReference>
<keyword evidence="8" id="KW-0472">Membrane</keyword>
<dbReference type="GO" id="GO:0009055">
    <property type="term" value="F:electron transfer activity"/>
    <property type="evidence" value="ECO:0007669"/>
    <property type="project" value="InterPro"/>
</dbReference>
<organism evidence="11 12">
    <name type="scientific">Candidatus Methylumidiphilus alinenensis</name>
    <dbReference type="NCBI Taxonomy" id="2202197"/>
    <lineage>
        <taxon>Bacteria</taxon>
        <taxon>Pseudomonadati</taxon>
        <taxon>Pseudomonadota</taxon>
        <taxon>Gammaproteobacteria</taxon>
        <taxon>Methylococcales</taxon>
        <taxon>Candidatus Methylumidiphilus</taxon>
    </lineage>
</organism>
<feature type="binding site" evidence="8">
    <location>
        <position position="407"/>
    </location>
    <ligand>
        <name>[4Fe-4S] cluster</name>
        <dbReference type="ChEBI" id="CHEBI:49883"/>
        <label>2</label>
    </ligand>
</feature>
<keyword evidence="9" id="KW-0175">Coiled coil</keyword>
<evidence type="ECO:0000256" key="7">
    <source>
        <dbReference type="ARBA" id="ARBA00023014"/>
    </source>
</evidence>
<dbReference type="PROSITE" id="PS51379">
    <property type="entry name" value="4FE4S_FER_2"/>
    <property type="match status" value="2"/>
</dbReference>
<dbReference type="InterPro" id="IPR019554">
    <property type="entry name" value="Soluble_ligand-bd"/>
</dbReference>
<evidence type="ECO:0000313" key="12">
    <source>
        <dbReference type="Proteomes" id="UP000249396"/>
    </source>
</evidence>